<keyword evidence="3" id="KW-1185">Reference proteome</keyword>
<evidence type="ECO:0000313" key="3">
    <source>
        <dbReference type="Proteomes" id="UP000694557"/>
    </source>
</evidence>
<dbReference type="GeneTree" id="ENSGT01000000221499"/>
<organism evidence="2 3">
    <name type="scientific">Oncorhynchus kisutch</name>
    <name type="common">Coho salmon</name>
    <name type="synonym">Salmo kisutch</name>
    <dbReference type="NCBI Taxonomy" id="8019"/>
    <lineage>
        <taxon>Eukaryota</taxon>
        <taxon>Metazoa</taxon>
        <taxon>Chordata</taxon>
        <taxon>Craniata</taxon>
        <taxon>Vertebrata</taxon>
        <taxon>Euteleostomi</taxon>
        <taxon>Actinopterygii</taxon>
        <taxon>Neopterygii</taxon>
        <taxon>Teleostei</taxon>
        <taxon>Protacanthopterygii</taxon>
        <taxon>Salmoniformes</taxon>
        <taxon>Salmonidae</taxon>
        <taxon>Salmoninae</taxon>
        <taxon>Oncorhynchus</taxon>
    </lineage>
</organism>
<protein>
    <submittedName>
        <fullName evidence="2">Uncharacterized protein</fullName>
    </submittedName>
</protein>
<feature type="transmembrane region" description="Helical" evidence="1">
    <location>
        <begin position="35"/>
        <end position="55"/>
    </location>
</feature>
<evidence type="ECO:0000313" key="2">
    <source>
        <dbReference type="Ensembl" id="ENSOKIP00005055941.1"/>
    </source>
</evidence>
<dbReference type="AlphaFoldDB" id="A0A8C7HDJ5"/>
<keyword evidence="1" id="KW-0472">Membrane</keyword>
<proteinExistence type="predicted"/>
<evidence type="ECO:0000256" key="1">
    <source>
        <dbReference type="SAM" id="Phobius"/>
    </source>
</evidence>
<dbReference type="Ensembl" id="ENSOKIT00005059405.1">
    <property type="protein sequence ID" value="ENSOKIP00005055941.1"/>
    <property type="gene ID" value="ENSOKIG00005023936.1"/>
</dbReference>
<reference evidence="2" key="1">
    <citation type="submission" date="2025-08" db="UniProtKB">
        <authorList>
            <consortium name="Ensembl"/>
        </authorList>
    </citation>
    <scope>IDENTIFICATION</scope>
</reference>
<keyword evidence="1" id="KW-1133">Transmembrane helix</keyword>
<name>A0A8C7HDJ5_ONCKI</name>
<accession>A0A8C7HDJ5</accession>
<reference evidence="2" key="2">
    <citation type="submission" date="2025-09" db="UniProtKB">
        <authorList>
            <consortium name="Ensembl"/>
        </authorList>
    </citation>
    <scope>IDENTIFICATION</scope>
</reference>
<sequence length="56" mass="6406">MEERLSVDTEVMVIWPADIWFMLLMLPLEAMGTPLMFGLALLPLYIPLLGCWGTYC</sequence>
<dbReference type="Proteomes" id="UP000694557">
    <property type="component" value="Unassembled WGS sequence"/>
</dbReference>
<keyword evidence="1" id="KW-0812">Transmembrane</keyword>